<sequence>MTDHTHQPQEPHEANPGGGARKAPRNPYAGVYPGNLFMVVAPSGAGKSTLVNALLAQDPAIRLSISYTTRNPRPGEQDGQHYHFTTVDDFLARHAQGEFLESAEVHGNYYATSRLWIEEQMKIGHDVLLEIDWQGAQQVKKQFRNAVEIFILPPSLNALEERLKKRGQDEPNVITRRLLAAGSEIAHASEAEYVLINEHFDQALAELRCLVAATRLRFASQYARHASLFVELGIHLPHAD</sequence>
<evidence type="ECO:0000313" key="12">
    <source>
        <dbReference type="EMBL" id="TKC91590.1"/>
    </source>
</evidence>
<dbReference type="RefSeq" id="WP_136892628.1">
    <property type="nucleotide sequence ID" value="NZ_SWJE01000002.1"/>
</dbReference>
<dbReference type="PANTHER" id="PTHR23117:SF13">
    <property type="entry name" value="GUANYLATE KINASE"/>
    <property type="match status" value="1"/>
</dbReference>
<dbReference type="InterPro" id="IPR008145">
    <property type="entry name" value="GK/Ca_channel_bsu"/>
</dbReference>
<evidence type="ECO:0000313" key="13">
    <source>
        <dbReference type="Proteomes" id="UP000305539"/>
    </source>
</evidence>
<dbReference type="InterPro" id="IPR020590">
    <property type="entry name" value="Guanylate_kinase_CS"/>
</dbReference>
<comment type="function">
    <text evidence="9">Essential for recycling GMP and indirectly, cGMP.</text>
</comment>
<evidence type="ECO:0000256" key="8">
    <source>
        <dbReference type="ARBA" id="ARBA00030128"/>
    </source>
</evidence>
<dbReference type="GO" id="GO:0005829">
    <property type="term" value="C:cytosol"/>
    <property type="evidence" value="ECO:0007669"/>
    <property type="project" value="TreeGrafter"/>
</dbReference>
<dbReference type="SMART" id="SM00072">
    <property type="entry name" value="GuKc"/>
    <property type="match status" value="1"/>
</dbReference>
<dbReference type="GO" id="GO:0005524">
    <property type="term" value="F:ATP binding"/>
    <property type="evidence" value="ECO:0007669"/>
    <property type="project" value="UniProtKB-UniRule"/>
</dbReference>
<evidence type="ECO:0000256" key="7">
    <source>
        <dbReference type="ARBA" id="ARBA00022840"/>
    </source>
</evidence>
<dbReference type="GO" id="GO:0004385">
    <property type="term" value="F:GMP kinase activity"/>
    <property type="evidence" value="ECO:0007669"/>
    <property type="project" value="UniProtKB-UniRule"/>
</dbReference>
<dbReference type="AlphaFoldDB" id="A0A4V6WQD6"/>
<keyword evidence="5 9" id="KW-0547">Nucleotide-binding</keyword>
<dbReference type="FunFam" id="3.30.63.10:FF:000002">
    <property type="entry name" value="Guanylate kinase 1"/>
    <property type="match status" value="1"/>
</dbReference>
<comment type="caution">
    <text evidence="12">The sequence shown here is derived from an EMBL/GenBank/DDBJ whole genome shotgun (WGS) entry which is preliminary data.</text>
</comment>
<keyword evidence="7 9" id="KW-0067">ATP-binding</keyword>
<dbReference type="HAMAP" id="MF_00328">
    <property type="entry name" value="Guanylate_kinase"/>
    <property type="match status" value="1"/>
</dbReference>
<comment type="subcellular location">
    <subcellularLocation>
        <location evidence="9">Cytoplasm</location>
    </subcellularLocation>
</comment>
<dbReference type="PANTHER" id="PTHR23117">
    <property type="entry name" value="GUANYLATE KINASE-RELATED"/>
    <property type="match status" value="1"/>
</dbReference>
<feature type="region of interest" description="Disordered" evidence="10">
    <location>
        <begin position="1"/>
        <end position="26"/>
    </location>
</feature>
<dbReference type="InterPro" id="IPR027417">
    <property type="entry name" value="P-loop_NTPase"/>
</dbReference>
<evidence type="ECO:0000256" key="5">
    <source>
        <dbReference type="ARBA" id="ARBA00022741"/>
    </source>
</evidence>
<comment type="catalytic activity">
    <reaction evidence="9">
        <text>GMP + ATP = GDP + ADP</text>
        <dbReference type="Rhea" id="RHEA:20780"/>
        <dbReference type="ChEBI" id="CHEBI:30616"/>
        <dbReference type="ChEBI" id="CHEBI:58115"/>
        <dbReference type="ChEBI" id="CHEBI:58189"/>
        <dbReference type="ChEBI" id="CHEBI:456216"/>
        <dbReference type="EC" id="2.7.4.8"/>
    </reaction>
</comment>
<protein>
    <recommendedName>
        <fullName evidence="3 9">Guanylate kinase</fullName>
        <ecNumber evidence="2 9">2.7.4.8</ecNumber>
    </recommendedName>
    <alternativeName>
        <fullName evidence="8 9">GMP kinase</fullName>
    </alternativeName>
</protein>
<feature type="domain" description="Guanylate kinase-like" evidence="11">
    <location>
        <begin position="34"/>
        <end position="212"/>
    </location>
</feature>
<evidence type="ECO:0000256" key="10">
    <source>
        <dbReference type="SAM" id="MobiDB-lite"/>
    </source>
</evidence>
<dbReference type="InterPro" id="IPR017665">
    <property type="entry name" value="Guanylate_kinase"/>
</dbReference>
<dbReference type="SUPFAM" id="SSF52540">
    <property type="entry name" value="P-loop containing nucleoside triphosphate hydrolases"/>
    <property type="match status" value="1"/>
</dbReference>
<dbReference type="InterPro" id="IPR008144">
    <property type="entry name" value="Guanylate_kin-like_dom"/>
</dbReference>
<evidence type="ECO:0000259" key="11">
    <source>
        <dbReference type="PROSITE" id="PS50052"/>
    </source>
</evidence>
<dbReference type="CDD" id="cd00071">
    <property type="entry name" value="GMPK"/>
    <property type="match status" value="1"/>
</dbReference>
<evidence type="ECO:0000256" key="1">
    <source>
        <dbReference type="ARBA" id="ARBA00005790"/>
    </source>
</evidence>
<keyword evidence="4 9" id="KW-0808">Transferase</keyword>
<evidence type="ECO:0000256" key="9">
    <source>
        <dbReference type="HAMAP-Rule" id="MF_00328"/>
    </source>
</evidence>
<evidence type="ECO:0000256" key="4">
    <source>
        <dbReference type="ARBA" id="ARBA00022679"/>
    </source>
</evidence>
<feature type="binding site" evidence="9">
    <location>
        <begin position="41"/>
        <end position="48"/>
    </location>
    <ligand>
        <name>ATP</name>
        <dbReference type="ChEBI" id="CHEBI:30616"/>
    </ligand>
</feature>
<comment type="similarity">
    <text evidence="1 9">Belongs to the guanylate kinase family.</text>
</comment>
<name>A0A4V6WQD6_9BURK</name>
<dbReference type="Pfam" id="PF00625">
    <property type="entry name" value="Guanylate_kin"/>
    <property type="match status" value="1"/>
</dbReference>
<feature type="compositionally biased region" description="Basic and acidic residues" evidence="10">
    <location>
        <begin position="1"/>
        <end position="13"/>
    </location>
</feature>
<reference evidence="12 13" key="1">
    <citation type="submission" date="2019-04" db="EMBL/GenBank/DDBJ databases">
        <title>Trinickia sp. 7GSK02, isolated from subtropical forest soil.</title>
        <authorList>
            <person name="Gao Z.-H."/>
            <person name="Qiu L.-H."/>
        </authorList>
    </citation>
    <scope>NUCLEOTIDE SEQUENCE [LARGE SCALE GENOMIC DNA]</scope>
    <source>
        <strain evidence="12 13">7GSK02</strain>
    </source>
</reference>
<organism evidence="12 13">
    <name type="scientific">Trinickia terrae</name>
    <dbReference type="NCBI Taxonomy" id="2571161"/>
    <lineage>
        <taxon>Bacteria</taxon>
        <taxon>Pseudomonadati</taxon>
        <taxon>Pseudomonadota</taxon>
        <taxon>Betaproteobacteria</taxon>
        <taxon>Burkholderiales</taxon>
        <taxon>Burkholderiaceae</taxon>
        <taxon>Trinickia</taxon>
    </lineage>
</organism>
<dbReference type="Gene3D" id="3.30.63.10">
    <property type="entry name" value="Guanylate Kinase phosphate binding domain"/>
    <property type="match status" value="1"/>
</dbReference>
<dbReference type="PROSITE" id="PS50052">
    <property type="entry name" value="GUANYLATE_KINASE_2"/>
    <property type="match status" value="1"/>
</dbReference>
<keyword evidence="6 9" id="KW-0418">Kinase</keyword>
<gene>
    <name evidence="9" type="primary">gmk</name>
    <name evidence="12" type="ORF">FAZ69_03850</name>
</gene>
<proteinExistence type="inferred from homology"/>
<dbReference type="EMBL" id="SWJE01000002">
    <property type="protein sequence ID" value="TKC91590.1"/>
    <property type="molecule type" value="Genomic_DNA"/>
</dbReference>
<keyword evidence="13" id="KW-1185">Reference proteome</keyword>
<accession>A0A4V6WQD6</accession>
<dbReference type="OrthoDB" id="9808150at2"/>
<dbReference type="EC" id="2.7.4.8" evidence="2 9"/>
<keyword evidence="9" id="KW-0963">Cytoplasm</keyword>
<evidence type="ECO:0000256" key="6">
    <source>
        <dbReference type="ARBA" id="ARBA00022777"/>
    </source>
</evidence>
<evidence type="ECO:0000256" key="2">
    <source>
        <dbReference type="ARBA" id="ARBA00012961"/>
    </source>
</evidence>
<dbReference type="PROSITE" id="PS00856">
    <property type="entry name" value="GUANYLATE_KINASE_1"/>
    <property type="match status" value="1"/>
</dbReference>
<dbReference type="NCBIfam" id="TIGR03263">
    <property type="entry name" value="guanyl_kin"/>
    <property type="match status" value="1"/>
</dbReference>
<dbReference type="Gene3D" id="3.40.50.300">
    <property type="entry name" value="P-loop containing nucleotide triphosphate hydrolases"/>
    <property type="match status" value="1"/>
</dbReference>
<evidence type="ECO:0000256" key="3">
    <source>
        <dbReference type="ARBA" id="ARBA00016296"/>
    </source>
</evidence>
<dbReference type="Proteomes" id="UP000305539">
    <property type="component" value="Unassembled WGS sequence"/>
</dbReference>